<feature type="region of interest" description="Disordered" evidence="1">
    <location>
        <begin position="256"/>
        <end position="299"/>
    </location>
</feature>
<keyword evidence="3" id="KW-1185">Reference proteome</keyword>
<dbReference type="EMBL" id="JARJCW010000021">
    <property type="protein sequence ID" value="KAJ7213502.1"/>
    <property type="molecule type" value="Genomic_DNA"/>
</dbReference>
<dbReference type="Proteomes" id="UP001219525">
    <property type="component" value="Unassembled WGS sequence"/>
</dbReference>
<sequence length="373" mass="40210">MPAFEVANGLRAESADIDATTAVTIESWSTAEKECPLEEQGDIPLVVDATTWSSPRPLALCLTLASRSLTSYLASASGPPAPCLASASGPPAPCLASEPEQLAPRLASTPQALALCLPPLARGTRSLPLYVTPVSGTSRVPRSATSSGWILPRGASHALAPALCNPGVGAYLPCPLKCHLVGMDPRGEMLIWNASYEPNVLIPSLVRPPANASVTAVPFLVVCLHRFAGSMSIGTSLFGKWRVTGTAHTNYEGARAPLSTTSLKRSRLESTEQPSKKHRTLSAERDRQSIREPEDERQPQTFKLRFNVRDTITKIFRATSFVTVETPTRADRYTLYCDPASQTWAPIPQGKTPVLASEEDRGRYRSEALKYGF</sequence>
<feature type="compositionally biased region" description="Basic and acidic residues" evidence="1">
    <location>
        <begin position="281"/>
        <end position="298"/>
    </location>
</feature>
<accession>A0AAD6VM13</accession>
<reference evidence="2" key="1">
    <citation type="submission" date="2023-03" db="EMBL/GenBank/DDBJ databases">
        <title>Massive genome expansion in bonnet fungi (Mycena s.s.) driven by repeated elements and novel gene families across ecological guilds.</title>
        <authorList>
            <consortium name="Lawrence Berkeley National Laboratory"/>
            <person name="Harder C.B."/>
            <person name="Miyauchi S."/>
            <person name="Viragh M."/>
            <person name="Kuo A."/>
            <person name="Thoen E."/>
            <person name="Andreopoulos B."/>
            <person name="Lu D."/>
            <person name="Skrede I."/>
            <person name="Drula E."/>
            <person name="Henrissat B."/>
            <person name="Morin E."/>
            <person name="Kohler A."/>
            <person name="Barry K."/>
            <person name="LaButti K."/>
            <person name="Morin E."/>
            <person name="Salamov A."/>
            <person name="Lipzen A."/>
            <person name="Mereny Z."/>
            <person name="Hegedus B."/>
            <person name="Baldrian P."/>
            <person name="Stursova M."/>
            <person name="Weitz H."/>
            <person name="Taylor A."/>
            <person name="Grigoriev I.V."/>
            <person name="Nagy L.G."/>
            <person name="Martin F."/>
            <person name="Kauserud H."/>
        </authorList>
    </citation>
    <scope>NUCLEOTIDE SEQUENCE</scope>
    <source>
        <strain evidence="2">9144</strain>
    </source>
</reference>
<dbReference type="AlphaFoldDB" id="A0AAD6VM13"/>
<evidence type="ECO:0000313" key="2">
    <source>
        <dbReference type="EMBL" id="KAJ7213502.1"/>
    </source>
</evidence>
<name>A0AAD6VM13_9AGAR</name>
<protein>
    <submittedName>
        <fullName evidence="2">Uncharacterized protein</fullName>
    </submittedName>
</protein>
<proteinExistence type="predicted"/>
<gene>
    <name evidence="2" type="ORF">GGX14DRAFT_563823</name>
</gene>
<evidence type="ECO:0000256" key="1">
    <source>
        <dbReference type="SAM" id="MobiDB-lite"/>
    </source>
</evidence>
<organism evidence="2 3">
    <name type="scientific">Mycena pura</name>
    <dbReference type="NCBI Taxonomy" id="153505"/>
    <lineage>
        <taxon>Eukaryota</taxon>
        <taxon>Fungi</taxon>
        <taxon>Dikarya</taxon>
        <taxon>Basidiomycota</taxon>
        <taxon>Agaricomycotina</taxon>
        <taxon>Agaricomycetes</taxon>
        <taxon>Agaricomycetidae</taxon>
        <taxon>Agaricales</taxon>
        <taxon>Marasmiineae</taxon>
        <taxon>Mycenaceae</taxon>
        <taxon>Mycena</taxon>
    </lineage>
</organism>
<evidence type="ECO:0000313" key="3">
    <source>
        <dbReference type="Proteomes" id="UP001219525"/>
    </source>
</evidence>
<comment type="caution">
    <text evidence="2">The sequence shown here is derived from an EMBL/GenBank/DDBJ whole genome shotgun (WGS) entry which is preliminary data.</text>
</comment>